<gene>
    <name evidence="1" type="ORF">STSP2_00861</name>
</gene>
<organism evidence="1 2">
    <name type="scientific">Anaerohalosphaera lusitana</name>
    <dbReference type="NCBI Taxonomy" id="1936003"/>
    <lineage>
        <taxon>Bacteria</taxon>
        <taxon>Pseudomonadati</taxon>
        <taxon>Planctomycetota</taxon>
        <taxon>Phycisphaerae</taxon>
        <taxon>Sedimentisphaerales</taxon>
        <taxon>Anaerohalosphaeraceae</taxon>
        <taxon>Anaerohalosphaera</taxon>
    </lineage>
</organism>
<keyword evidence="2" id="KW-1185">Reference proteome</keyword>
<reference evidence="2" key="1">
    <citation type="submission" date="2017-02" db="EMBL/GenBank/DDBJ databases">
        <title>Comparative genomics and description of representatives of a novel lineage of planctomycetes thriving in anoxic sediments.</title>
        <authorList>
            <person name="Spring S."/>
            <person name="Bunk B."/>
            <person name="Sproer C."/>
        </authorList>
    </citation>
    <scope>NUCLEOTIDE SEQUENCE [LARGE SCALE GENOMIC DNA]</scope>
    <source>
        <strain evidence="2">ST-NAGAB-D1</strain>
    </source>
</reference>
<dbReference type="Proteomes" id="UP000189674">
    <property type="component" value="Chromosome"/>
</dbReference>
<protein>
    <submittedName>
        <fullName evidence="1">Uncharacterized protein</fullName>
    </submittedName>
</protein>
<dbReference type="RefSeq" id="WP_146660120.1">
    <property type="nucleotide sequence ID" value="NZ_CP019791.1"/>
</dbReference>
<accession>A0A1U9NIG0</accession>
<dbReference type="EMBL" id="CP019791">
    <property type="protein sequence ID" value="AQT67713.1"/>
    <property type="molecule type" value="Genomic_DNA"/>
</dbReference>
<evidence type="ECO:0000313" key="1">
    <source>
        <dbReference type="EMBL" id="AQT67713.1"/>
    </source>
</evidence>
<evidence type="ECO:0000313" key="2">
    <source>
        <dbReference type="Proteomes" id="UP000189674"/>
    </source>
</evidence>
<name>A0A1U9NIG0_9BACT</name>
<dbReference type="AlphaFoldDB" id="A0A1U9NIG0"/>
<dbReference type="KEGG" id="alus:STSP2_00861"/>
<proteinExistence type="predicted"/>
<sequence>MSPKQKRKAKKDMGKYIPPEQRDILERKPILYHEIKTREHLYDMAHTTKERTERFHELTNIKGVPNQVAEEIVLNDYFYLPESPFIAE</sequence>